<comment type="caution">
    <text evidence="2">The sequence shown here is derived from an EMBL/GenBank/DDBJ whole genome shotgun (WGS) entry which is preliminary data.</text>
</comment>
<dbReference type="Gene3D" id="3.40.190.10">
    <property type="entry name" value="Periplasmic binding protein-like II"/>
    <property type="match status" value="2"/>
</dbReference>
<name>A0AAF1JXN7_9PROT</name>
<dbReference type="Proteomes" id="UP001196068">
    <property type="component" value="Unassembled WGS sequence"/>
</dbReference>
<sequence>MTGITRRAALASAGILAAPAALRAQAAQQLAIATGTTGGVYYPLGGALANYLSRGIPGMSATVEVTGGSTANFQLLGANRVGLLFGQVDAGVDAIRGAGPFRGRVVPARAIAVLYTNRMQVVTTTSTGVRTMGDLRGKRISTGAPGSATELFALRVIEAAGLNIASDFRGRERLSPAESTNALKDGKIDAYFFVSGVPTSAITDLAATPGTTLHLIDHANLHAAIVEKHGPVYFPEVIPAGTYPGQTTDNAQLSVANVLAVREDMPAALVTQILNITWSSREDWARVHAEARNFNLAAQKTAAAGIPWHPAAEAFWRGQGATL</sequence>
<dbReference type="Pfam" id="PF16868">
    <property type="entry name" value="NMT1_3"/>
    <property type="match status" value="1"/>
</dbReference>
<organism evidence="2 3">
    <name type="scientific">Plastoroseomonas arctica</name>
    <dbReference type="NCBI Taxonomy" id="1509237"/>
    <lineage>
        <taxon>Bacteria</taxon>
        <taxon>Pseudomonadati</taxon>
        <taxon>Pseudomonadota</taxon>
        <taxon>Alphaproteobacteria</taxon>
        <taxon>Acetobacterales</taxon>
        <taxon>Acetobacteraceae</taxon>
        <taxon>Plastoroseomonas</taxon>
    </lineage>
</organism>
<dbReference type="InterPro" id="IPR006311">
    <property type="entry name" value="TAT_signal"/>
</dbReference>
<dbReference type="AlphaFoldDB" id="A0AAF1JXN7"/>
<accession>A0AAF1JXN7</accession>
<dbReference type="RefSeq" id="WP_211875211.1">
    <property type="nucleotide sequence ID" value="NZ_JAAEDH010000017.1"/>
</dbReference>
<proteinExistence type="predicted"/>
<gene>
    <name evidence="2" type="ORF">GXW79_14910</name>
</gene>
<dbReference type="PANTHER" id="PTHR42941">
    <property type="entry name" value="SLL1037 PROTEIN"/>
    <property type="match status" value="1"/>
</dbReference>
<evidence type="ECO:0000256" key="1">
    <source>
        <dbReference type="SAM" id="SignalP"/>
    </source>
</evidence>
<keyword evidence="3" id="KW-1185">Reference proteome</keyword>
<dbReference type="PANTHER" id="PTHR42941:SF1">
    <property type="entry name" value="SLL1037 PROTEIN"/>
    <property type="match status" value="1"/>
</dbReference>
<dbReference type="SUPFAM" id="SSF53850">
    <property type="entry name" value="Periplasmic binding protein-like II"/>
    <property type="match status" value="1"/>
</dbReference>
<dbReference type="NCBIfam" id="TIGR02122">
    <property type="entry name" value="TRAP_TAXI"/>
    <property type="match status" value="1"/>
</dbReference>
<keyword evidence="1" id="KW-0732">Signal</keyword>
<dbReference type="InterPro" id="IPR011852">
    <property type="entry name" value="TRAP_TAXI"/>
</dbReference>
<feature type="chain" id="PRO_5042095149" evidence="1">
    <location>
        <begin position="27"/>
        <end position="323"/>
    </location>
</feature>
<protein>
    <submittedName>
        <fullName evidence="2">TAXI family TRAP transporter solute-binding subunit</fullName>
    </submittedName>
</protein>
<dbReference type="PROSITE" id="PS51318">
    <property type="entry name" value="TAT"/>
    <property type="match status" value="1"/>
</dbReference>
<dbReference type="EMBL" id="JAAEDH010000017">
    <property type="protein sequence ID" value="MBR0656371.1"/>
    <property type="molecule type" value="Genomic_DNA"/>
</dbReference>
<evidence type="ECO:0000313" key="2">
    <source>
        <dbReference type="EMBL" id="MBR0656371.1"/>
    </source>
</evidence>
<feature type="signal peptide" evidence="1">
    <location>
        <begin position="1"/>
        <end position="26"/>
    </location>
</feature>
<reference evidence="2" key="1">
    <citation type="submission" date="2020-01" db="EMBL/GenBank/DDBJ databases">
        <authorList>
            <person name="Rat A."/>
        </authorList>
    </citation>
    <scope>NUCLEOTIDE SEQUENCE</scope>
    <source>
        <strain evidence="2">LMG 28251</strain>
    </source>
</reference>
<evidence type="ECO:0000313" key="3">
    <source>
        <dbReference type="Proteomes" id="UP001196068"/>
    </source>
</evidence>
<reference evidence="2" key="2">
    <citation type="journal article" date="2021" name="Syst. Appl. Microbiol.">
        <title>Roseomonas hellenica sp. nov., isolated from roots of wild-growing Alkanna tinctoria.</title>
        <authorList>
            <person name="Rat A."/>
            <person name="Naranjo H.D."/>
            <person name="Lebbe L."/>
            <person name="Cnockaert M."/>
            <person name="Krigas N."/>
            <person name="Grigoriadou K."/>
            <person name="Maloupa E."/>
            <person name="Willems A."/>
        </authorList>
    </citation>
    <scope>NUCLEOTIDE SEQUENCE</scope>
    <source>
        <strain evidence="2">LMG 28251</strain>
    </source>
</reference>